<keyword evidence="2" id="KW-1185">Reference proteome</keyword>
<dbReference type="AlphaFoldDB" id="A0A839SVK8"/>
<dbReference type="Pfam" id="PF19630">
    <property type="entry name" value="DUF6134"/>
    <property type="match status" value="1"/>
</dbReference>
<dbReference type="RefSeq" id="WP_221205864.1">
    <property type="nucleotide sequence ID" value="NZ_JACHXA010000006.1"/>
</dbReference>
<protein>
    <recommendedName>
        <fullName evidence="3">DUF3108 domain-containing protein</fullName>
    </recommendedName>
</protein>
<gene>
    <name evidence="1" type="ORF">FHR98_002372</name>
</gene>
<accession>A0A839SVK8</accession>
<reference evidence="1 2" key="1">
    <citation type="submission" date="2020-08" db="EMBL/GenBank/DDBJ databases">
        <title>Genomic Encyclopedia of Type Strains, Phase III (KMG-III): the genomes of soil and plant-associated and newly described type strains.</title>
        <authorList>
            <person name="Whitman W."/>
        </authorList>
    </citation>
    <scope>NUCLEOTIDE SEQUENCE [LARGE SCALE GENOMIC DNA]</scope>
    <source>
        <strain evidence="1 2">CECT 8803</strain>
    </source>
</reference>
<evidence type="ECO:0000313" key="1">
    <source>
        <dbReference type="EMBL" id="MBB3066069.1"/>
    </source>
</evidence>
<evidence type="ECO:0000313" key="2">
    <source>
        <dbReference type="Proteomes" id="UP000581135"/>
    </source>
</evidence>
<sequence>MRKWIASKFWRLVLRYRTWLRCFWAIVVFLGLSAWQTATAETLRYEILRDGSDVGAQVVEIAGDQVTVTMEVSVKALFVTVYRRTHRRVETWDGGNLVHLEAETDDDGTPYSLQLVKNGEGYKRTVNGNTESFGADFAPVPDWNRALATGKPKGLSAQSDEIYDPVTLETLGTESITVPAGTFEAEHLRTGGAFARDLWYDDQGRLLLMTFVSRDSQIEYRRR</sequence>
<name>A0A839SVK8_9PROT</name>
<dbReference type="Proteomes" id="UP000581135">
    <property type="component" value="Unassembled WGS sequence"/>
</dbReference>
<dbReference type="InterPro" id="IPR045767">
    <property type="entry name" value="DUF6134"/>
</dbReference>
<dbReference type="EMBL" id="JACHXA010000006">
    <property type="protein sequence ID" value="MBB3066069.1"/>
    <property type="molecule type" value="Genomic_DNA"/>
</dbReference>
<evidence type="ECO:0008006" key="3">
    <source>
        <dbReference type="Google" id="ProtNLM"/>
    </source>
</evidence>
<proteinExistence type="predicted"/>
<organism evidence="1 2">
    <name type="scientific">Limibacillus halophilus</name>
    <dbReference type="NCBI Taxonomy" id="1579333"/>
    <lineage>
        <taxon>Bacteria</taxon>
        <taxon>Pseudomonadati</taxon>
        <taxon>Pseudomonadota</taxon>
        <taxon>Alphaproteobacteria</taxon>
        <taxon>Rhodospirillales</taxon>
        <taxon>Rhodovibrionaceae</taxon>
        <taxon>Limibacillus</taxon>
    </lineage>
</organism>
<comment type="caution">
    <text evidence="1">The sequence shown here is derived from an EMBL/GenBank/DDBJ whole genome shotgun (WGS) entry which is preliminary data.</text>
</comment>